<proteinExistence type="predicted"/>
<protein>
    <submittedName>
        <fullName evidence="2">Uncharacterized protein</fullName>
    </submittedName>
</protein>
<evidence type="ECO:0000313" key="2">
    <source>
        <dbReference type="EMBL" id="RZR71106.1"/>
    </source>
</evidence>
<evidence type="ECO:0000256" key="1">
    <source>
        <dbReference type="SAM" id="MobiDB-lite"/>
    </source>
</evidence>
<name>A0A445MA48_ENSVE</name>
<dbReference type="Proteomes" id="UP000290560">
    <property type="component" value="Unassembled WGS sequence"/>
</dbReference>
<accession>A0A445MA48</accession>
<organism evidence="2">
    <name type="scientific">Ensete ventricosum</name>
    <name type="common">Abyssinian banana</name>
    <name type="synonym">Musa ensete</name>
    <dbReference type="NCBI Taxonomy" id="4639"/>
    <lineage>
        <taxon>Eukaryota</taxon>
        <taxon>Viridiplantae</taxon>
        <taxon>Streptophyta</taxon>
        <taxon>Embryophyta</taxon>
        <taxon>Tracheophyta</taxon>
        <taxon>Spermatophyta</taxon>
        <taxon>Magnoliopsida</taxon>
        <taxon>Liliopsida</taxon>
        <taxon>Zingiberales</taxon>
        <taxon>Musaceae</taxon>
        <taxon>Ensete</taxon>
    </lineage>
</organism>
<reference evidence="2" key="1">
    <citation type="journal article" date="2018" name="Data Brief">
        <title>Genome sequence data from 17 accessions of Ensete ventricosum, a staple food crop for millions in Ethiopia.</title>
        <authorList>
            <person name="Yemataw Z."/>
            <person name="Muzemil S."/>
            <person name="Ambachew D."/>
            <person name="Tripathi L."/>
            <person name="Tesfaye K."/>
            <person name="Chala A."/>
            <person name="Farbos A."/>
            <person name="O'Neill P."/>
            <person name="Moore K."/>
            <person name="Grant M."/>
            <person name="Studholme D.J."/>
        </authorList>
    </citation>
    <scope>NUCLEOTIDE SEQUENCE [LARGE SCALE GENOMIC DNA]</scope>
    <source>
        <tissue evidence="2">Leaf</tissue>
    </source>
</reference>
<dbReference type="EMBL" id="KV875492">
    <property type="protein sequence ID" value="RZR71106.1"/>
    <property type="molecule type" value="Genomic_DNA"/>
</dbReference>
<feature type="compositionally biased region" description="Basic residues" evidence="1">
    <location>
        <begin position="48"/>
        <end position="59"/>
    </location>
</feature>
<dbReference type="AlphaFoldDB" id="A0A445MA48"/>
<gene>
    <name evidence="2" type="ORF">BHM03_00003671</name>
</gene>
<feature type="region of interest" description="Disordered" evidence="1">
    <location>
        <begin position="1"/>
        <end position="111"/>
    </location>
</feature>
<sequence length="172" mass="19507">MPTWPPSHHAPRTARPLTWPNQRDWSKDTSYRTADLAQVRSATPTCRRTPHHQYGRRGGKCGNTLPYGRPGTGKVGNPHLQAHASPPVQQAWREARQHEPPSRPLKHRPSEPAPLCAEEIKCTPEPRGHHVRIGKPPYTVARDHRVSIFAREILRSAHRLDVVSHVRTTQMV</sequence>